<dbReference type="PANTHER" id="PTHR11839:SF18">
    <property type="entry name" value="NUDIX HYDROLASE DOMAIN-CONTAINING PROTEIN"/>
    <property type="match status" value="1"/>
</dbReference>
<dbReference type="GO" id="GO:0006753">
    <property type="term" value="P:nucleoside phosphate metabolic process"/>
    <property type="evidence" value="ECO:0007669"/>
    <property type="project" value="TreeGrafter"/>
</dbReference>
<dbReference type="CDD" id="cd03424">
    <property type="entry name" value="NUDIX_ADPRase_Nudt5_UGPPase_Nudt14"/>
    <property type="match status" value="1"/>
</dbReference>
<feature type="domain" description="Nudix hydrolase" evidence="3">
    <location>
        <begin position="43"/>
        <end position="171"/>
    </location>
</feature>
<organism evidence="4 6">
    <name type="scientific">Rubrobacter radiotolerans</name>
    <name type="common">Arthrobacter radiotolerans</name>
    <dbReference type="NCBI Taxonomy" id="42256"/>
    <lineage>
        <taxon>Bacteria</taxon>
        <taxon>Bacillati</taxon>
        <taxon>Actinomycetota</taxon>
        <taxon>Rubrobacteria</taxon>
        <taxon>Rubrobacterales</taxon>
        <taxon>Rubrobacteraceae</taxon>
        <taxon>Rubrobacter</taxon>
    </lineage>
</organism>
<evidence type="ECO:0000313" key="5">
    <source>
        <dbReference type="EMBL" id="MDX5895124.1"/>
    </source>
</evidence>
<dbReference type="InterPro" id="IPR000086">
    <property type="entry name" value="NUDIX_hydrolase_dom"/>
</dbReference>
<proteinExistence type="predicted"/>
<dbReference type="RefSeq" id="WP_038682994.1">
    <property type="nucleotide sequence ID" value="NZ_CP007514.1"/>
</dbReference>
<dbReference type="Gene3D" id="3.90.79.10">
    <property type="entry name" value="Nucleoside Triphosphate Pyrophosphohydrolase"/>
    <property type="match status" value="1"/>
</dbReference>
<dbReference type="AlphaFoldDB" id="A0A023X679"/>
<dbReference type="PROSITE" id="PS51462">
    <property type="entry name" value="NUDIX"/>
    <property type="match status" value="1"/>
</dbReference>
<protein>
    <submittedName>
        <fullName evidence="4">NUDIX domain</fullName>
    </submittedName>
    <submittedName>
        <fullName evidence="5">NUDIX hydrolase</fullName>
        <ecNumber evidence="5">3.6.-.-</ecNumber>
    </submittedName>
</protein>
<dbReference type="HOGENOM" id="CLU_062658_5_2_11"/>
<dbReference type="EMBL" id="CP007514">
    <property type="protein sequence ID" value="AHY47721.1"/>
    <property type="molecule type" value="Genomic_DNA"/>
</dbReference>
<dbReference type="InterPro" id="IPR015797">
    <property type="entry name" value="NUDIX_hydrolase-like_dom_sf"/>
</dbReference>
<evidence type="ECO:0000256" key="2">
    <source>
        <dbReference type="ARBA" id="ARBA00022801"/>
    </source>
</evidence>
<name>A0A023X679_RUBRA</name>
<evidence type="ECO:0000259" key="3">
    <source>
        <dbReference type="PROSITE" id="PS51462"/>
    </source>
</evidence>
<reference evidence="5" key="2">
    <citation type="submission" date="2023-11" db="EMBL/GenBank/DDBJ databases">
        <title>MicrobeMod: A computational toolkit for identifying prokaryotic methylation and restriction-modification with nanopore sequencing.</title>
        <authorList>
            <person name="Crits-Christoph A."/>
            <person name="Kang S.C."/>
            <person name="Lee H."/>
            <person name="Ostrov N."/>
        </authorList>
    </citation>
    <scope>NUCLEOTIDE SEQUENCE</scope>
    <source>
        <strain evidence="5">ATCC 51242</strain>
    </source>
</reference>
<evidence type="ECO:0000313" key="4">
    <source>
        <dbReference type="EMBL" id="AHY47721.1"/>
    </source>
</evidence>
<dbReference type="GO" id="GO:0019693">
    <property type="term" value="P:ribose phosphate metabolic process"/>
    <property type="evidence" value="ECO:0007669"/>
    <property type="project" value="TreeGrafter"/>
</dbReference>
<comment type="cofactor">
    <cofactor evidence="1">
        <name>Mg(2+)</name>
        <dbReference type="ChEBI" id="CHEBI:18420"/>
    </cofactor>
</comment>
<dbReference type="PROSITE" id="PS00893">
    <property type="entry name" value="NUDIX_BOX"/>
    <property type="match status" value="1"/>
</dbReference>
<reference evidence="4 6" key="1">
    <citation type="submission" date="2014-03" db="EMBL/GenBank/DDBJ databases">
        <title>Complete genome sequence of the Radio-Resistant Rubrobacter radiotolerans RSPS-4.</title>
        <authorList>
            <person name="Egas C.C."/>
            <person name="Barroso C.C."/>
            <person name="Froufe H.J.C."/>
            <person name="Pacheco J.J."/>
            <person name="Albuquerque L.L."/>
            <person name="da Costa M.M.S."/>
        </authorList>
    </citation>
    <scope>NUCLEOTIDE SEQUENCE [LARGE SCALE GENOMIC DNA]</scope>
    <source>
        <strain evidence="4 6">RSPS-4</strain>
    </source>
</reference>
<dbReference type="STRING" id="42256.RradSPS_2438"/>
<dbReference type="Pfam" id="PF00293">
    <property type="entry name" value="NUDIX"/>
    <property type="match status" value="1"/>
</dbReference>
<dbReference type="KEGG" id="rrd:RradSPS_2438"/>
<dbReference type="InterPro" id="IPR020084">
    <property type="entry name" value="NUDIX_hydrolase_CS"/>
</dbReference>
<dbReference type="EMBL" id="JAWXXX010000001">
    <property type="protein sequence ID" value="MDX5895124.1"/>
    <property type="molecule type" value="Genomic_DNA"/>
</dbReference>
<dbReference type="Proteomes" id="UP000025229">
    <property type="component" value="Chromosome"/>
</dbReference>
<dbReference type="SUPFAM" id="SSF55811">
    <property type="entry name" value="Nudix"/>
    <property type="match status" value="1"/>
</dbReference>
<dbReference type="GO" id="GO:0016787">
    <property type="term" value="F:hydrolase activity"/>
    <property type="evidence" value="ECO:0007669"/>
    <property type="project" value="UniProtKB-KW"/>
</dbReference>
<sequence>MSSSSNEWRTLGSRYLHRTPWFAFRLDTVELPDGAVIEYGVFEGRSVALVLALTPEDEVLFVRQWRQPVGELSLSLPGGMVDADESPREAAARELCEETGYRPEGLEFLFSAHTSPGRTTEVCHVFRCRVSGRAGDAPDPTEFLEVVALGREAIRRAVFGGEITDAVTLLALFRAGVVSG</sequence>
<dbReference type="PANTHER" id="PTHR11839">
    <property type="entry name" value="UDP/ADP-SUGAR PYROPHOSPHATASE"/>
    <property type="match status" value="1"/>
</dbReference>
<gene>
    <name evidence="4" type="ORF">RradSPS_2438</name>
    <name evidence="5" type="ORF">SIL72_13940</name>
</gene>
<evidence type="ECO:0000313" key="6">
    <source>
        <dbReference type="Proteomes" id="UP000025229"/>
    </source>
</evidence>
<keyword evidence="2 5" id="KW-0378">Hydrolase</keyword>
<keyword evidence="6" id="KW-1185">Reference proteome</keyword>
<dbReference type="eggNOG" id="COG0494">
    <property type="taxonomic scope" value="Bacteria"/>
</dbReference>
<dbReference type="EC" id="3.6.-.-" evidence="5"/>
<dbReference type="Proteomes" id="UP001281130">
    <property type="component" value="Unassembled WGS sequence"/>
</dbReference>
<evidence type="ECO:0000256" key="1">
    <source>
        <dbReference type="ARBA" id="ARBA00001946"/>
    </source>
</evidence>
<accession>A0A023X679</accession>